<dbReference type="Gene3D" id="3.10.180.10">
    <property type="entry name" value="2,3-Dihydroxybiphenyl 1,2-Dioxygenase, domain 1"/>
    <property type="match status" value="1"/>
</dbReference>
<evidence type="ECO:0000313" key="2">
    <source>
        <dbReference type="EMBL" id="SFR31194.1"/>
    </source>
</evidence>
<dbReference type="Proteomes" id="UP000199534">
    <property type="component" value="Unassembled WGS sequence"/>
</dbReference>
<dbReference type="Pfam" id="PF00903">
    <property type="entry name" value="Glyoxalase"/>
    <property type="match status" value="1"/>
</dbReference>
<dbReference type="PANTHER" id="PTHR33993:SF2">
    <property type="entry name" value="VOC DOMAIN-CONTAINING PROTEIN"/>
    <property type="match status" value="1"/>
</dbReference>
<name>A0A1I6FMX1_9FLAO</name>
<dbReference type="OrthoDB" id="9804235at2"/>
<accession>A0A1I6FMX1</accession>
<feature type="domain" description="VOC" evidence="1">
    <location>
        <begin position="7"/>
        <end position="127"/>
    </location>
</feature>
<dbReference type="PANTHER" id="PTHR33993">
    <property type="entry name" value="GLYOXALASE-RELATED"/>
    <property type="match status" value="1"/>
</dbReference>
<dbReference type="EMBL" id="FOYQ01000001">
    <property type="protein sequence ID" value="SFR31194.1"/>
    <property type="molecule type" value="Genomic_DNA"/>
</dbReference>
<organism evidence="2 3">
    <name type="scientific">Robiginitalea myxolifaciens</name>
    <dbReference type="NCBI Taxonomy" id="400055"/>
    <lineage>
        <taxon>Bacteria</taxon>
        <taxon>Pseudomonadati</taxon>
        <taxon>Bacteroidota</taxon>
        <taxon>Flavobacteriia</taxon>
        <taxon>Flavobacteriales</taxon>
        <taxon>Flavobacteriaceae</taxon>
        <taxon>Robiginitalea</taxon>
    </lineage>
</organism>
<dbReference type="InterPro" id="IPR037523">
    <property type="entry name" value="VOC_core"/>
</dbReference>
<dbReference type="InterPro" id="IPR029068">
    <property type="entry name" value="Glyas_Bleomycin-R_OHBP_Dase"/>
</dbReference>
<dbReference type="CDD" id="cd07247">
    <property type="entry name" value="SgaA_N_like"/>
    <property type="match status" value="1"/>
</dbReference>
<dbReference type="InterPro" id="IPR052164">
    <property type="entry name" value="Anthracycline_SecMetBiosynth"/>
</dbReference>
<keyword evidence="3" id="KW-1185">Reference proteome</keyword>
<evidence type="ECO:0000313" key="3">
    <source>
        <dbReference type="Proteomes" id="UP000199534"/>
    </source>
</evidence>
<gene>
    <name evidence="2" type="ORF">SAMN04490243_0021</name>
</gene>
<reference evidence="2 3" key="1">
    <citation type="submission" date="2016-10" db="EMBL/GenBank/DDBJ databases">
        <authorList>
            <person name="de Groot N.N."/>
        </authorList>
    </citation>
    <scope>NUCLEOTIDE SEQUENCE [LARGE SCALE GENOMIC DNA]</scope>
    <source>
        <strain evidence="2 3">DSM 21019</strain>
    </source>
</reference>
<protein>
    <recommendedName>
        <fullName evidence="1">VOC domain-containing protein</fullName>
    </recommendedName>
</protein>
<dbReference type="STRING" id="400055.SAMN04490243_0021"/>
<evidence type="ECO:0000259" key="1">
    <source>
        <dbReference type="PROSITE" id="PS51819"/>
    </source>
</evidence>
<dbReference type="InterPro" id="IPR004360">
    <property type="entry name" value="Glyas_Fos-R_dOase_dom"/>
</dbReference>
<dbReference type="SUPFAM" id="SSF54593">
    <property type="entry name" value="Glyoxalase/Bleomycin resistance protein/Dihydroxybiphenyl dioxygenase"/>
    <property type="match status" value="1"/>
</dbReference>
<dbReference type="PROSITE" id="PS51819">
    <property type="entry name" value="VOC"/>
    <property type="match status" value="1"/>
</dbReference>
<sequence>MSKEENMVGWFEIPVTDMQRAKAFYEAAFDIKIEVHQMGELEMGWFPFVSDGAGAGGSLVRHEEFYHPSPTHGTLVYINCPDVADSLELIAKAGGTIVQEKKLIAEGYGYMGLFIDSEGNRVALHSRT</sequence>
<proteinExistence type="predicted"/>
<dbReference type="AlphaFoldDB" id="A0A1I6FMX1"/>
<dbReference type="RefSeq" id="WP_092979699.1">
    <property type="nucleotide sequence ID" value="NZ_FOYQ01000001.1"/>
</dbReference>